<dbReference type="STRING" id="651561.BBI00_15820"/>
<dbReference type="RefSeq" id="WP_065399861.1">
    <property type="nucleotide sequence ID" value="NZ_MAYG01000012.1"/>
</dbReference>
<dbReference type="Proteomes" id="UP000093432">
    <property type="component" value="Unassembled WGS sequence"/>
</dbReference>
<evidence type="ECO:0000313" key="3">
    <source>
        <dbReference type="Proteomes" id="UP000093432"/>
    </source>
</evidence>
<organism evidence="2 3">
    <name type="scientific">Chryseobacterium arthrosphaerae</name>
    <dbReference type="NCBI Taxonomy" id="651561"/>
    <lineage>
        <taxon>Bacteria</taxon>
        <taxon>Pseudomonadati</taxon>
        <taxon>Bacteroidota</taxon>
        <taxon>Flavobacteriia</taxon>
        <taxon>Flavobacteriales</taxon>
        <taxon>Weeksellaceae</taxon>
        <taxon>Chryseobacterium group</taxon>
        <taxon>Chryseobacterium</taxon>
    </lineage>
</organism>
<comment type="caution">
    <text evidence="2">The sequence shown here is derived from an EMBL/GenBank/DDBJ whole genome shotgun (WGS) entry which is preliminary data.</text>
</comment>
<reference evidence="3" key="1">
    <citation type="submission" date="2016-07" db="EMBL/GenBank/DDBJ databases">
        <authorList>
            <person name="Florea S."/>
            <person name="Webb J.S."/>
            <person name="Jaromczyk J."/>
            <person name="Schardl C.L."/>
        </authorList>
    </citation>
    <scope>NUCLEOTIDE SEQUENCE [LARGE SCALE GENOMIC DNA]</scope>
    <source>
        <strain evidence="3">CC-VM-7</strain>
    </source>
</reference>
<keyword evidence="1" id="KW-0472">Membrane</keyword>
<sequence length="85" mass="9435">MKKNIYQELTNEDLIKKSKTFKGVLIGLGTVFLLGVATFIVLLTMKGAKDFPFAAFIPFIVMPVTLVPLLINLGLINKKIKARNL</sequence>
<feature type="transmembrane region" description="Helical" evidence="1">
    <location>
        <begin position="21"/>
        <end position="45"/>
    </location>
</feature>
<feature type="transmembrane region" description="Helical" evidence="1">
    <location>
        <begin position="51"/>
        <end position="75"/>
    </location>
</feature>
<keyword evidence="1" id="KW-0812">Transmembrane</keyword>
<protein>
    <recommendedName>
        <fullName evidence="4">Redox-active disulfide protein 2</fullName>
    </recommendedName>
</protein>
<dbReference type="OrthoDB" id="771226at2"/>
<gene>
    <name evidence="2" type="ORF">BBI00_15820</name>
</gene>
<accession>A0A1B8ZHW0</accession>
<keyword evidence="1" id="KW-1133">Transmembrane helix</keyword>
<evidence type="ECO:0000313" key="2">
    <source>
        <dbReference type="EMBL" id="OCA71205.1"/>
    </source>
</evidence>
<proteinExistence type="predicted"/>
<dbReference type="AlphaFoldDB" id="A0A1B8ZHW0"/>
<evidence type="ECO:0000256" key="1">
    <source>
        <dbReference type="SAM" id="Phobius"/>
    </source>
</evidence>
<name>A0A1B8ZHW0_9FLAO</name>
<dbReference type="EMBL" id="MAYG01000012">
    <property type="protein sequence ID" value="OCA71205.1"/>
    <property type="molecule type" value="Genomic_DNA"/>
</dbReference>
<evidence type="ECO:0008006" key="4">
    <source>
        <dbReference type="Google" id="ProtNLM"/>
    </source>
</evidence>